<accession>A0A9D3RPD6</accession>
<protein>
    <submittedName>
        <fullName evidence="2">Uncharacterized protein</fullName>
    </submittedName>
</protein>
<comment type="caution">
    <text evidence="2">The sequence shown here is derived from an EMBL/GenBank/DDBJ whole genome shotgun (WGS) entry which is preliminary data.</text>
</comment>
<dbReference type="Proteomes" id="UP001044222">
    <property type="component" value="Chromosome 15"/>
</dbReference>
<evidence type="ECO:0000313" key="3">
    <source>
        <dbReference type="Proteomes" id="UP001044222"/>
    </source>
</evidence>
<proteinExistence type="predicted"/>
<keyword evidence="3" id="KW-1185">Reference proteome</keyword>
<dbReference type="AlphaFoldDB" id="A0A9D3RPD6"/>
<organism evidence="2 3">
    <name type="scientific">Anguilla anguilla</name>
    <name type="common">European freshwater eel</name>
    <name type="synonym">Muraena anguilla</name>
    <dbReference type="NCBI Taxonomy" id="7936"/>
    <lineage>
        <taxon>Eukaryota</taxon>
        <taxon>Metazoa</taxon>
        <taxon>Chordata</taxon>
        <taxon>Craniata</taxon>
        <taxon>Vertebrata</taxon>
        <taxon>Euteleostomi</taxon>
        <taxon>Actinopterygii</taxon>
        <taxon>Neopterygii</taxon>
        <taxon>Teleostei</taxon>
        <taxon>Anguilliformes</taxon>
        <taxon>Anguillidae</taxon>
        <taxon>Anguilla</taxon>
    </lineage>
</organism>
<evidence type="ECO:0000313" key="2">
    <source>
        <dbReference type="EMBL" id="KAG5834957.1"/>
    </source>
</evidence>
<feature type="compositionally biased region" description="Basic and acidic residues" evidence="1">
    <location>
        <begin position="228"/>
        <end position="247"/>
    </location>
</feature>
<gene>
    <name evidence="2" type="ORF">ANANG_G00267040</name>
</gene>
<name>A0A9D3RPD6_ANGAN</name>
<sequence>MLFLAIVGCVPSRDLILLALQPPFPETMHRLSSWVGMSGRGGLDVVSGRGCGLRHVMFVGRHWEACPAERKGERVLRCLYMFVALIMEACTAEGGVASGRGRGLGLIHILGAAEGGVASGRGCGLRLVHIPGAAEGGVASGRGRGLRLIHIPGAAEGQLAVGRGLPGLVLQQAGHVGVGDAVVVAAEADVVLLQLDGPEGRVQLAVAVLAVAVEPASRAHQQHHRHDDHRQHHHVELRPGHLGDRRRGVVRGAAQTGQQGLRG</sequence>
<feature type="region of interest" description="Disordered" evidence="1">
    <location>
        <begin position="218"/>
        <end position="263"/>
    </location>
</feature>
<feature type="non-terminal residue" evidence="2">
    <location>
        <position position="263"/>
    </location>
</feature>
<evidence type="ECO:0000256" key="1">
    <source>
        <dbReference type="SAM" id="MobiDB-lite"/>
    </source>
</evidence>
<reference evidence="2" key="1">
    <citation type="submission" date="2021-01" db="EMBL/GenBank/DDBJ databases">
        <title>A chromosome-scale assembly of European eel, Anguilla anguilla.</title>
        <authorList>
            <person name="Henkel C."/>
            <person name="Jong-Raadsen S.A."/>
            <person name="Dufour S."/>
            <person name="Weltzien F.-A."/>
            <person name="Palstra A.P."/>
            <person name="Pelster B."/>
            <person name="Spaink H.P."/>
            <person name="Van Den Thillart G.E."/>
            <person name="Jansen H."/>
            <person name="Zahm M."/>
            <person name="Klopp C."/>
            <person name="Cedric C."/>
            <person name="Louis A."/>
            <person name="Berthelot C."/>
            <person name="Parey E."/>
            <person name="Roest Crollius H."/>
            <person name="Montfort J."/>
            <person name="Robinson-Rechavi M."/>
            <person name="Bucao C."/>
            <person name="Bouchez O."/>
            <person name="Gislard M."/>
            <person name="Lluch J."/>
            <person name="Milhes M."/>
            <person name="Lampietro C."/>
            <person name="Lopez Roques C."/>
            <person name="Donnadieu C."/>
            <person name="Braasch I."/>
            <person name="Desvignes T."/>
            <person name="Postlethwait J."/>
            <person name="Bobe J."/>
            <person name="Guiguen Y."/>
            <person name="Dirks R."/>
        </authorList>
    </citation>
    <scope>NUCLEOTIDE SEQUENCE</scope>
    <source>
        <strain evidence="2">Tag_6206</strain>
        <tissue evidence="2">Liver</tissue>
    </source>
</reference>
<dbReference type="EMBL" id="JAFIRN010000015">
    <property type="protein sequence ID" value="KAG5834957.1"/>
    <property type="molecule type" value="Genomic_DNA"/>
</dbReference>